<dbReference type="PANTHER" id="PTHR45689:SF14">
    <property type="entry name" value="CYCLIC NUCLEOTIDE-GATED CATION CHANNEL SUBUNIT A-LIKE PROTEIN"/>
    <property type="match status" value="1"/>
</dbReference>
<feature type="transmembrane region" description="Helical" evidence="1">
    <location>
        <begin position="171"/>
        <end position="191"/>
    </location>
</feature>
<dbReference type="InterPro" id="IPR051413">
    <property type="entry name" value="K/Na_HCN_channel"/>
</dbReference>
<dbReference type="EMBL" id="KQ978501">
    <property type="protein sequence ID" value="KYM93550.1"/>
    <property type="molecule type" value="Genomic_DNA"/>
</dbReference>
<accession>A0A195BYZ5</accession>
<sequence length="237" mass="27857">IRDSNILMKRTNLRIHICDLPRTSGSNLPKLPPNARFYNRWKRNLQKLVLVSTRHPLTGSILRSQTAVAFEKKRHSRSPHRWTIHPCSMLRFYWDTIMTVTLLYIFITVPHIICFYRIGKSSGPEYWNIVYPTYAVCIIDIFLNFITGFVSPDGHEIFLDTTLIARRYIKGYFFIDFISSVPYMWLYPTLILPPGPNSNSILLILEFLPILKLIRISTVRRNVQHINTVIYNYIIII</sequence>
<feature type="transmembrane region" description="Helical" evidence="1">
    <location>
        <begin position="130"/>
        <end position="150"/>
    </location>
</feature>
<dbReference type="GO" id="GO:0005249">
    <property type="term" value="F:voltage-gated potassium channel activity"/>
    <property type="evidence" value="ECO:0007669"/>
    <property type="project" value="TreeGrafter"/>
</dbReference>
<evidence type="ECO:0000313" key="3">
    <source>
        <dbReference type="Proteomes" id="UP000078542"/>
    </source>
</evidence>
<dbReference type="AlphaFoldDB" id="A0A195BYZ5"/>
<protein>
    <submittedName>
        <fullName evidence="2">Potassium/sodium hyperpolarization-activated cyclic nucleotide-gated channel 4</fullName>
    </submittedName>
</protein>
<gene>
    <name evidence="2" type="ORF">ALC62_15908</name>
</gene>
<organism evidence="2 3">
    <name type="scientific">Cyphomyrmex costatus</name>
    <dbReference type="NCBI Taxonomy" id="456900"/>
    <lineage>
        <taxon>Eukaryota</taxon>
        <taxon>Metazoa</taxon>
        <taxon>Ecdysozoa</taxon>
        <taxon>Arthropoda</taxon>
        <taxon>Hexapoda</taxon>
        <taxon>Insecta</taxon>
        <taxon>Pterygota</taxon>
        <taxon>Neoptera</taxon>
        <taxon>Endopterygota</taxon>
        <taxon>Hymenoptera</taxon>
        <taxon>Apocrita</taxon>
        <taxon>Aculeata</taxon>
        <taxon>Formicoidea</taxon>
        <taxon>Formicidae</taxon>
        <taxon>Myrmicinae</taxon>
        <taxon>Cyphomyrmex</taxon>
    </lineage>
</organism>
<dbReference type="GO" id="GO:0035725">
    <property type="term" value="P:sodium ion transmembrane transport"/>
    <property type="evidence" value="ECO:0007669"/>
    <property type="project" value="TreeGrafter"/>
</dbReference>
<dbReference type="STRING" id="456900.A0A195BYZ5"/>
<evidence type="ECO:0000313" key="2">
    <source>
        <dbReference type="EMBL" id="KYM93550.1"/>
    </source>
</evidence>
<dbReference type="SUPFAM" id="SSF81324">
    <property type="entry name" value="Voltage-gated potassium channels"/>
    <property type="match status" value="1"/>
</dbReference>
<keyword evidence="1" id="KW-1133">Transmembrane helix</keyword>
<evidence type="ECO:0000256" key="1">
    <source>
        <dbReference type="SAM" id="Phobius"/>
    </source>
</evidence>
<reference evidence="2 3" key="1">
    <citation type="submission" date="2016-03" db="EMBL/GenBank/DDBJ databases">
        <title>Cyphomyrmex costatus WGS genome.</title>
        <authorList>
            <person name="Nygaard S."/>
            <person name="Hu H."/>
            <person name="Boomsma J."/>
            <person name="Zhang G."/>
        </authorList>
    </citation>
    <scope>NUCLEOTIDE SEQUENCE [LARGE SCALE GENOMIC DNA]</scope>
    <source>
        <strain evidence="2">MS0001</strain>
        <tissue evidence="2">Whole body</tissue>
    </source>
</reference>
<feature type="transmembrane region" description="Helical" evidence="1">
    <location>
        <begin position="92"/>
        <end position="118"/>
    </location>
</feature>
<keyword evidence="1" id="KW-0472">Membrane</keyword>
<feature type="non-terminal residue" evidence="2">
    <location>
        <position position="1"/>
    </location>
</feature>
<dbReference type="GO" id="GO:0098855">
    <property type="term" value="C:HCN channel complex"/>
    <property type="evidence" value="ECO:0007669"/>
    <property type="project" value="TreeGrafter"/>
</dbReference>
<feature type="transmembrane region" description="Helical" evidence="1">
    <location>
        <begin position="197"/>
        <end position="214"/>
    </location>
</feature>
<name>A0A195BYZ5_9HYME</name>
<keyword evidence="1" id="KW-0812">Transmembrane</keyword>
<dbReference type="GO" id="GO:0003254">
    <property type="term" value="P:regulation of membrane depolarization"/>
    <property type="evidence" value="ECO:0007669"/>
    <property type="project" value="TreeGrafter"/>
</dbReference>
<keyword evidence="3" id="KW-1185">Reference proteome</keyword>
<dbReference type="Proteomes" id="UP000078542">
    <property type="component" value="Unassembled WGS sequence"/>
</dbReference>
<proteinExistence type="predicted"/>
<dbReference type="PANTHER" id="PTHR45689">
    <property type="entry name" value="I[[H]] CHANNEL, ISOFORM E"/>
    <property type="match status" value="1"/>
</dbReference>